<proteinExistence type="predicted"/>
<feature type="chain" id="PRO_5029881757" evidence="2">
    <location>
        <begin position="27"/>
        <end position="147"/>
    </location>
</feature>
<protein>
    <submittedName>
        <fullName evidence="3">Uncharacterized protein</fullName>
    </submittedName>
</protein>
<keyword evidence="1" id="KW-0812">Transmembrane</keyword>
<organism evidence="3 4">
    <name type="scientific">Perkinsus olseni</name>
    <name type="common">Perkinsus atlanticus</name>
    <dbReference type="NCBI Taxonomy" id="32597"/>
    <lineage>
        <taxon>Eukaryota</taxon>
        <taxon>Sar</taxon>
        <taxon>Alveolata</taxon>
        <taxon>Perkinsozoa</taxon>
        <taxon>Perkinsea</taxon>
        <taxon>Perkinsida</taxon>
        <taxon>Perkinsidae</taxon>
        <taxon>Perkinsus</taxon>
    </lineage>
</organism>
<gene>
    <name evidence="3" type="ORF">FOZ62_019597</name>
</gene>
<dbReference type="Proteomes" id="UP000574390">
    <property type="component" value="Unassembled WGS sequence"/>
</dbReference>
<evidence type="ECO:0000313" key="3">
    <source>
        <dbReference type="EMBL" id="KAF4745028.1"/>
    </source>
</evidence>
<keyword evidence="1" id="KW-0472">Membrane</keyword>
<evidence type="ECO:0000256" key="2">
    <source>
        <dbReference type="SAM" id="SignalP"/>
    </source>
</evidence>
<name>A0A7J6TIG4_PEROL</name>
<feature type="non-terminal residue" evidence="3">
    <location>
        <position position="147"/>
    </location>
</feature>
<comment type="caution">
    <text evidence="3">The sequence shown here is derived from an EMBL/GenBank/DDBJ whole genome shotgun (WGS) entry which is preliminary data.</text>
</comment>
<reference evidence="3 4" key="1">
    <citation type="submission" date="2020-04" db="EMBL/GenBank/DDBJ databases">
        <title>Perkinsus olseni comparative genomics.</title>
        <authorList>
            <person name="Bogema D.R."/>
        </authorList>
    </citation>
    <scope>NUCLEOTIDE SEQUENCE [LARGE SCALE GENOMIC DNA]</scope>
    <source>
        <strain evidence="3">ATCC PRA-205</strain>
    </source>
</reference>
<feature type="transmembrane region" description="Helical" evidence="1">
    <location>
        <begin position="69"/>
        <end position="89"/>
    </location>
</feature>
<accession>A0A7J6TIG4</accession>
<keyword evidence="2" id="KW-0732">Signal</keyword>
<dbReference type="EMBL" id="JABANM010006996">
    <property type="protein sequence ID" value="KAF4745028.1"/>
    <property type="molecule type" value="Genomic_DNA"/>
</dbReference>
<evidence type="ECO:0000313" key="4">
    <source>
        <dbReference type="Proteomes" id="UP000574390"/>
    </source>
</evidence>
<keyword evidence="1" id="KW-1133">Transmembrane helix</keyword>
<dbReference type="AlphaFoldDB" id="A0A7J6TIG4"/>
<sequence length="147" mass="16492">CRPSRIGCLALLVVLSVAQFCKEAHASRWSWPIHRYLLLPMSTVMFVADSLLSKRVVTRLREHHRQTTLGICIVQNLLSLPMLIVLIAITEETRESAALQPSEGADVFRQTPRQSFSLISTEATTRLWCGLRKQGCPACCAVGCHYR</sequence>
<evidence type="ECO:0000256" key="1">
    <source>
        <dbReference type="SAM" id="Phobius"/>
    </source>
</evidence>
<feature type="signal peptide" evidence="2">
    <location>
        <begin position="1"/>
        <end position="26"/>
    </location>
</feature>